<dbReference type="PANTHER" id="PTHR47959">
    <property type="entry name" value="ATP-DEPENDENT RNA HELICASE RHLE-RELATED"/>
    <property type="match status" value="1"/>
</dbReference>
<comment type="caution">
    <text evidence="11">The sequence shown here is derived from an EMBL/GenBank/DDBJ whole genome shotgun (WGS) entry which is preliminary data.</text>
</comment>
<evidence type="ECO:0000313" key="12">
    <source>
        <dbReference type="Proteomes" id="UP000214673"/>
    </source>
</evidence>
<dbReference type="Pfam" id="PF00271">
    <property type="entry name" value="Helicase_C"/>
    <property type="match status" value="1"/>
</dbReference>
<evidence type="ECO:0000256" key="6">
    <source>
        <dbReference type="PROSITE-ProRule" id="PRU00552"/>
    </source>
</evidence>
<feature type="region of interest" description="Disordered" evidence="7">
    <location>
        <begin position="371"/>
        <end position="413"/>
    </location>
</feature>
<feature type="domain" description="DEAD-box RNA helicase Q" evidence="10">
    <location>
        <begin position="2"/>
        <end position="30"/>
    </location>
</feature>
<evidence type="ECO:0000259" key="8">
    <source>
        <dbReference type="PROSITE" id="PS51192"/>
    </source>
</evidence>
<gene>
    <name evidence="11" type="ORF">CDV53_06670</name>
</gene>
<evidence type="ECO:0000259" key="9">
    <source>
        <dbReference type="PROSITE" id="PS51194"/>
    </source>
</evidence>
<keyword evidence="4" id="KW-0067">ATP-binding</keyword>
<feature type="region of interest" description="Disordered" evidence="7">
    <location>
        <begin position="514"/>
        <end position="534"/>
    </location>
</feature>
<dbReference type="SMART" id="SM00487">
    <property type="entry name" value="DEXDc"/>
    <property type="match status" value="1"/>
</dbReference>
<dbReference type="PROSITE" id="PS51195">
    <property type="entry name" value="Q_MOTIF"/>
    <property type="match status" value="1"/>
</dbReference>
<feature type="domain" description="Helicase C-terminal" evidence="9">
    <location>
        <begin position="219"/>
        <end position="381"/>
    </location>
</feature>
<dbReference type="CDD" id="cd18787">
    <property type="entry name" value="SF2_C_DEAD"/>
    <property type="match status" value="1"/>
</dbReference>
<evidence type="ECO:0000256" key="1">
    <source>
        <dbReference type="ARBA" id="ARBA00022741"/>
    </source>
</evidence>
<sequence>MTQFDTLGLDKRLLTTLAKQGLTQPTPIQSGAIPHAMQGRDVMGLAQTGTGKTAAFGLPILHRLLNMGKPPAPMTVRALILAPTRELVNQIAENLELYAGTSPIRVQRIMGGSSLHAQATRLRRGTDILVATPGRLIDLLEREALTLEQTGYLVLDEADQMLDLGFIHALRKIARHLPVRRQTLLFSATMPKQMEELAQTYLRDPVRVEVSPPGKAADKIDQSVYFVNQGDKATLLKSQLDTHPGEMALVFSRTKHGAEKLMKHLDASGYAAGSIHGNKSQNHRERTLKAFRDGELKVLVATDVAARGIDIPGVRHVYNYDMPNVPENYVHRIGRTARAGANGRAVAFCAPAEISELRAIEKVMKIAIPVAGGEPPVGEPQKRAQGRPQGGDRRGDPGATTGTATATATAARHGVLRAVRSGNSGRPQGHDPRGAALGDQGLRAAPLSAPVSVPPCIMALKASALGLHRETRICLRERQNLRFLKRSPNNAGTKSQPHGTPELLFYQPAMASLPRSSGATFPTREGSAPLGRASSGGYVHRIRMLARNVGMALPPATRRSPTP</sequence>
<keyword evidence="1" id="KW-0547">Nucleotide-binding</keyword>
<dbReference type="PROSITE" id="PS51194">
    <property type="entry name" value="HELICASE_CTER"/>
    <property type="match status" value="1"/>
</dbReference>
<dbReference type="InterPro" id="IPR014014">
    <property type="entry name" value="RNA_helicase_DEAD_Q_motif"/>
</dbReference>
<feature type="domain" description="Helicase ATP-binding" evidence="8">
    <location>
        <begin position="33"/>
        <end position="208"/>
    </location>
</feature>
<dbReference type="CDD" id="cd00268">
    <property type="entry name" value="DEADc"/>
    <property type="match status" value="1"/>
</dbReference>
<name>A0ABX3ZYD6_9RHOB</name>
<proteinExistence type="inferred from homology"/>
<dbReference type="PANTHER" id="PTHR47959:SF13">
    <property type="entry name" value="ATP-DEPENDENT RNA HELICASE RHLE"/>
    <property type="match status" value="1"/>
</dbReference>
<dbReference type="InterPro" id="IPR011545">
    <property type="entry name" value="DEAD/DEAH_box_helicase_dom"/>
</dbReference>
<keyword evidence="2" id="KW-0378">Hydrolase</keyword>
<dbReference type="Gene3D" id="3.40.50.300">
    <property type="entry name" value="P-loop containing nucleotide triphosphate hydrolases"/>
    <property type="match status" value="2"/>
</dbReference>
<evidence type="ECO:0000313" key="11">
    <source>
        <dbReference type="EMBL" id="OWJ77179.1"/>
    </source>
</evidence>
<dbReference type="EMBL" id="NIPV01000020">
    <property type="protein sequence ID" value="OWJ77179.1"/>
    <property type="molecule type" value="Genomic_DNA"/>
</dbReference>
<dbReference type="SMART" id="SM00490">
    <property type="entry name" value="HELICc"/>
    <property type="match status" value="1"/>
</dbReference>
<dbReference type="Proteomes" id="UP000214673">
    <property type="component" value="Unassembled WGS sequence"/>
</dbReference>
<keyword evidence="12" id="KW-1185">Reference proteome</keyword>
<dbReference type="Pfam" id="PF00270">
    <property type="entry name" value="DEAD"/>
    <property type="match status" value="1"/>
</dbReference>
<evidence type="ECO:0000259" key="10">
    <source>
        <dbReference type="PROSITE" id="PS51195"/>
    </source>
</evidence>
<evidence type="ECO:0000256" key="2">
    <source>
        <dbReference type="ARBA" id="ARBA00022801"/>
    </source>
</evidence>
<keyword evidence="3 11" id="KW-0347">Helicase</keyword>
<dbReference type="InterPro" id="IPR044742">
    <property type="entry name" value="DEAD/DEAH_RhlB"/>
</dbReference>
<dbReference type="PROSITE" id="PS51192">
    <property type="entry name" value="HELICASE_ATP_BIND_1"/>
    <property type="match status" value="1"/>
</dbReference>
<protein>
    <submittedName>
        <fullName evidence="11">DEAD/DEAH box helicase</fullName>
    </submittedName>
</protein>
<evidence type="ECO:0000256" key="7">
    <source>
        <dbReference type="SAM" id="MobiDB-lite"/>
    </source>
</evidence>
<feature type="compositionally biased region" description="Low complexity" evidence="7">
    <location>
        <begin position="397"/>
        <end position="411"/>
    </location>
</feature>
<organism evidence="11 12">
    <name type="scientific">Haematobacter missouriensis</name>
    <dbReference type="NCBI Taxonomy" id="366616"/>
    <lineage>
        <taxon>Bacteria</taxon>
        <taxon>Pseudomonadati</taxon>
        <taxon>Pseudomonadota</taxon>
        <taxon>Alphaproteobacteria</taxon>
        <taxon>Rhodobacterales</taxon>
        <taxon>Paracoccaceae</taxon>
        <taxon>Haematobacter</taxon>
    </lineage>
</organism>
<comment type="similarity">
    <text evidence="5">Belongs to the DEAD box helicase family.</text>
</comment>
<accession>A0ABX3ZYD6</accession>
<dbReference type="InterPro" id="IPR027417">
    <property type="entry name" value="P-loop_NTPase"/>
</dbReference>
<dbReference type="SUPFAM" id="SSF52540">
    <property type="entry name" value="P-loop containing nucleoside triphosphate hydrolases"/>
    <property type="match status" value="1"/>
</dbReference>
<dbReference type="InterPro" id="IPR050079">
    <property type="entry name" value="DEAD_box_RNA_helicase"/>
</dbReference>
<dbReference type="InterPro" id="IPR001650">
    <property type="entry name" value="Helicase_C-like"/>
</dbReference>
<evidence type="ECO:0000256" key="3">
    <source>
        <dbReference type="ARBA" id="ARBA00022806"/>
    </source>
</evidence>
<evidence type="ECO:0000256" key="4">
    <source>
        <dbReference type="ARBA" id="ARBA00022840"/>
    </source>
</evidence>
<dbReference type="InterPro" id="IPR014001">
    <property type="entry name" value="Helicase_ATP-bd"/>
</dbReference>
<feature type="short sequence motif" description="Q motif" evidence="6">
    <location>
        <begin position="2"/>
        <end position="30"/>
    </location>
</feature>
<reference evidence="11 12" key="1">
    <citation type="submission" date="2016-11" db="EMBL/GenBank/DDBJ databases">
        <title>Comparison of Traditional DNA-DNA Hybridization with In Silico Genomic Analysis.</title>
        <authorList>
            <person name="Nicholson A.C."/>
            <person name="Sammons S."/>
            <person name="Humrighouse B.W."/>
            <person name="Graziano J."/>
            <person name="Lasker B."/>
            <person name="Whitney A.M."/>
            <person name="Mcquiston J.R."/>
        </authorList>
    </citation>
    <scope>NUCLEOTIDE SEQUENCE [LARGE SCALE GENOMIC DNA]</scope>
    <source>
        <strain evidence="11 12">H1892</strain>
    </source>
</reference>
<dbReference type="GO" id="GO:0004386">
    <property type="term" value="F:helicase activity"/>
    <property type="evidence" value="ECO:0007669"/>
    <property type="project" value="UniProtKB-KW"/>
</dbReference>
<evidence type="ECO:0000256" key="5">
    <source>
        <dbReference type="ARBA" id="ARBA00038437"/>
    </source>
</evidence>